<evidence type="ECO:0008006" key="3">
    <source>
        <dbReference type="Google" id="ProtNLM"/>
    </source>
</evidence>
<dbReference type="InterPro" id="IPR010421">
    <property type="entry name" value="TrcR"/>
</dbReference>
<dbReference type="KEGG" id="eru:Erum1390"/>
<organism evidence="1 2">
    <name type="scientific">Ehrlichia ruminantium (strain Welgevonden)</name>
    <dbReference type="NCBI Taxonomy" id="254945"/>
    <lineage>
        <taxon>Bacteria</taxon>
        <taxon>Pseudomonadati</taxon>
        <taxon>Pseudomonadota</taxon>
        <taxon>Alphaproteobacteria</taxon>
        <taxon>Rickettsiales</taxon>
        <taxon>Anaplasmataceae</taxon>
        <taxon>Ehrlichia</taxon>
    </lineage>
</organism>
<dbReference type="KEGG" id="erw:ERWE_CDS_01350"/>
<evidence type="ECO:0000313" key="2">
    <source>
        <dbReference type="Proteomes" id="UP000001021"/>
    </source>
</evidence>
<gene>
    <name evidence="1" type="ordered locus">ERWE_CDS_01350</name>
</gene>
<dbReference type="EMBL" id="CR925678">
    <property type="protein sequence ID" value="CAI26629.1"/>
    <property type="molecule type" value="Genomic_DNA"/>
</dbReference>
<dbReference type="HOGENOM" id="CLU_081814_1_0_5"/>
<dbReference type="Proteomes" id="UP000001021">
    <property type="component" value="Chromosome"/>
</dbReference>
<dbReference type="eggNOG" id="COG3820">
    <property type="taxonomic scope" value="Bacteria"/>
</dbReference>
<proteinExistence type="predicted"/>
<sequence length="221" mass="24996">MFYSRKLEIVYMSGSNNSLASNNKESSMLEESGPLMPRAVAVWLVDNTILTFEQIAKFCNLHILEVKGIADGEVAKGVVGCNPITMGQVTKEEIEYCQNDPTRVPKLISYRNFKKNKKRTVRYTPVARRRDKPDAVSWILKYCPEMQDACIAKLIGTTKSTIAAIRSKEHWNSSNIKPRDPVLLGLCTQVDLDEAIMKAQIVAERERRVKNINEFSTSEPL</sequence>
<name>A0A0H3M7M7_EHRRW</name>
<dbReference type="AlphaFoldDB" id="A0A0H3M7M7"/>
<reference evidence="1 2" key="1">
    <citation type="journal article" date="2006" name="J. Bacteriol.">
        <title>Comparative genomic analysis of three strains of Ehrlichia ruminantium reveals an active process of genome size plasticity.</title>
        <authorList>
            <person name="Frutos R."/>
            <person name="Viari A."/>
            <person name="Ferraz C."/>
            <person name="Morgat A."/>
            <person name="Eychenie S."/>
            <person name="Kandassami Y."/>
            <person name="Chantal I."/>
            <person name="Bensaid A."/>
            <person name="Coissac E."/>
            <person name="Vachiery N."/>
            <person name="Demaille J."/>
            <person name="Martinez D."/>
        </authorList>
    </citation>
    <scope>NUCLEOTIDE SEQUENCE [LARGE SCALE GENOMIC DNA]</scope>
    <source>
        <strain evidence="1 2">Welgevonden</strain>
    </source>
</reference>
<evidence type="ECO:0000313" key="1">
    <source>
        <dbReference type="EMBL" id="CAI26629.1"/>
    </source>
</evidence>
<accession>A0A0H3M7M7</accession>
<dbReference type="Pfam" id="PF06242">
    <property type="entry name" value="TrcR"/>
    <property type="match status" value="1"/>
</dbReference>
<protein>
    <recommendedName>
        <fullName evidence="3">DUF1013 domain-containing protein</fullName>
    </recommendedName>
</protein>
<keyword evidence="2" id="KW-1185">Reference proteome</keyword>